<evidence type="ECO:0008006" key="2">
    <source>
        <dbReference type="Google" id="ProtNLM"/>
    </source>
</evidence>
<reference evidence="1" key="1">
    <citation type="submission" date="2018-11" db="EMBL/GenBank/DDBJ databases">
        <title>A distinct lineage of giant viruses engineers rhodopsin photosystems in predatory marine eukaryotes.</title>
        <authorList>
            <person name="Needham D.M."/>
            <person name="Yoshizawa S."/>
            <person name="Hosaka T."/>
            <person name="Poirier C."/>
            <person name="Choi C.-J."/>
            <person name="Hehenberger E."/>
            <person name="Irwin N.A.T."/>
            <person name="Wilken S."/>
            <person name="Yung C.-M."/>
            <person name="Bachy C."/>
            <person name="Kurihara R."/>
            <person name="Nakajima Y."/>
            <person name="Kojima K."/>
            <person name="Kimura-Someya T."/>
            <person name="Leonard G."/>
            <person name="Malmstrom R.R."/>
            <person name="Mende D."/>
            <person name="Olson D.K."/>
            <person name="Sudo Y."/>
            <person name="Sudek S."/>
            <person name="Richards T.A."/>
            <person name="DeLong E.F."/>
            <person name="Keeling P.J."/>
            <person name="Santoro A.E."/>
            <person name="Shirouzu M."/>
            <person name="Iwasaki W."/>
            <person name="Worden A.Z."/>
        </authorList>
    </citation>
    <scope>NUCLEOTIDE SEQUENCE</scope>
</reference>
<name>A0A5B8HW85_9VIRU</name>
<evidence type="ECO:0000313" key="1">
    <source>
        <dbReference type="EMBL" id="QDY51963.1"/>
    </source>
</evidence>
<protein>
    <recommendedName>
        <fullName evidence="2">C2H2-type domain-containing protein</fullName>
    </recommendedName>
</protein>
<accession>A0A5B8HW85</accession>
<gene>
    <name evidence="1" type="ORF">2_35</name>
</gene>
<dbReference type="EMBL" id="MK250086">
    <property type="protein sequence ID" value="QDY51963.1"/>
    <property type="molecule type" value="Genomic_DNA"/>
</dbReference>
<organism evidence="1">
    <name type="scientific">Mimiviridae sp. ChoanoV1</name>
    <dbReference type="NCBI Taxonomy" id="2596887"/>
    <lineage>
        <taxon>Viruses</taxon>
        <taxon>Varidnaviria</taxon>
        <taxon>Bamfordvirae</taxon>
        <taxon>Nucleocytoviricota</taxon>
        <taxon>Megaviricetes</taxon>
        <taxon>Imitervirales</taxon>
        <taxon>Schizomimiviridae</taxon>
    </lineage>
</organism>
<sequence>MLYACGICNFYSKIKHDFNRHMNTKKHFKKKFNIILHYNINVKK</sequence>
<proteinExistence type="predicted"/>